<name>A0ABS5DWU2_9BURK</name>
<dbReference type="EMBL" id="JAGQDG010000003">
    <property type="protein sequence ID" value="MBQ0935617.1"/>
    <property type="molecule type" value="Genomic_DNA"/>
</dbReference>
<evidence type="ECO:0000313" key="2">
    <source>
        <dbReference type="Proteomes" id="UP000672097"/>
    </source>
</evidence>
<gene>
    <name evidence="1" type="ORF">KAK11_09780</name>
</gene>
<comment type="caution">
    <text evidence="1">The sequence shown here is derived from an EMBL/GenBank/DDBJ whole genome shotgun (WGS) entry which is preliminary data.</text>
</comment>
<dbReference type="CDD" id="cd01635">
    <property type="entry name" value="Glycosyltransferase_GTB-type"/>
    <property type="match status" value="1"/>
</dbReference>
<dbReference type="Proteomes" id="UP000672097">
    <property type="component" value="Unassembled WGS sequence"/>
</dbReference>
<sequence>MRKIHLVKSEGPVVFIGGMNAMPMMYAIELRKVGIDVIYIVDRPKSDGLSRPENHFEDIPYPYPDWIIESVLPSQILVAIFPRLVFWWISRKIKSRTTKSPQAWVLNGFFCSMAFLIPKNKPKVFLSHGSDLDCWADVELSEKLASSFQNRSFFKFLPSKISTFLIKRIVARQLSGALSCDKVIYFPKGFNSFGDRVVSKLVDSGVGYIPRYDVSFDALKNEPRGIPDRGSVLRIFSGVRFLFATFPEGNEGYGKGNDVIIEGLAKYFKRNRDIEIHFVEKGEDVLLAKKMCKDLGIEDVVIWHKEMRFIDLLSLYRTSDVCFDQVGAHWIGAIGVYALWLGKPLIANDYHPKVVGLWDHGSPILSASTADEIFGHLVSLESVSESKVISSRSMEFAENVLGPQAVMDRLFEVSA</sequence>
<dbReference type="Gene3D" id="3.40.50.2000">
    <property type="entry name" value="Glycogen Phosphorylase B"/>
    <property type="match status" value="1"/>
</dbReference>
<proteinExistence type="predicted"/>
<evidence type="ECO:0000313" key="1">
    <source>
        <dbReference type="EMBL" id="MBQ0935617.1"/>
    </source>
</evidence>
<accession>A0ABS5DWU2</accession>
<organism evidence="1 2">
    <name type="scientific">Ideonella paludis</name>
    <dbReference type="NCBI Taxonomy" id="1233411"/>
    <lineage>
        <taxon>Bacteria</taxon>
        <taxon>Pseudomonadati</taxon>
        <taxon>Pseudomonadota</taxon>
        <taxon>Betaproteobacteria</taxon>
        <taxon>Burkholderiales</taxon>
        <taxon>Sphaerotilaceae</taxon>
        <taxon>Ideonella</taxon>
    </lineage>
</organism>
<dbReference type="RefSeq" id="WP_210808713.1">
    <property type="nucleotide sequence ID" value="NZ_JAGQDG010000003.1"/>
</dbReference>
<protein>
    <submittedName>
        <fullName evidence="1">Glycosyltransferase</fullName>
    </submittedName>
</protein>
<reference evidence="1 2" key="1">
    <citation type="submission" date="2021-04" db="EMBL/GenBank/DDBJ databases">
        <title>The genome sequence of type strain Ideonella paludis KCTC 32238.</title>
        <authorList>
            <person name="Liu Y."/>
        </authorList>
    </citation>
    <scope>NUCLEOTIDE SEQUENCE [LARGE SCALE GENOMIC DNA]</scope>
    <source>
        <strain evidence="1 2">KCTC 32238</strain>
    </source>
</reference>
<keyword evidence="2" id="KW-1185">Reference proteome</keyword>
<dbReference type="SUPFAM" id="SSF53756">
    <property type="entry name" value="UDP-Glycosyltransferase/glycogen phosphorylase"/>
    <property type="match status" value="1"/>
</dbReference>